<keyword evidence="4" id="KW-0808">Transferase</keyword>
<feature type="transmembrane region" description="Helical" evidence="8">
    <location>
        <begin position="50"/>
        <end position="69"/>
    </location>
</feature>
<gene>
    <name evidence="10" type="ORF">GCM10011372_20440</name>
</gene>
<keyword evidence="2" id="KW-1003">Cell membrane</keyword>
<feature type="transmembrane region" description="Helical" evidence="8">
    <location>
        <begin position="342"/>
        <end position="364"/>
    </location>
</feature>
<feature type="transmembrane region" description="Helical" evidence="8">
    <location>
        <begin position="200"/>
        <end position="222"/>
    </location>
</feature>
<evidence type="ECO:0000256" key="2">
    <source>
        <dbReference type="ARBA" id="ARBA00022475"/>
    </source>
</evidence>
<evidence type="ECO:0000313" key="10">
    <source>
        <dbReference type="EMBL" id="GGJ81906.1"/>
    </source>
</evidence>
<feature type="transmembrane region" description="Helical" evidence="8">
    <location>
        <begin position="160"/>
        <end position="193"/>
    </location>
</feature>
<dbReference type="PANTHER" id="PTHR33908">
    <property type="entry name" value="MANNOSYLTRANSFERASE YKCB-RELATED"/>
    <property type="match status" value="1"/>
</dbReference>
<reference evidence="10" key="1">
    <citation type="journal article" date="2014" name="Int. J. Syst. Evol. Microbiol.">
        <title>Complete genome sequence of Corynebacterium casei LMG S-19264T (=DSM 44701T), isolated from a smear-ripened cheese.</title>
        <authorList>
            <consortium name="US DOE Joint Genome Institute (JGI-PGF)"/>
            <person name="Walter F."/>
            <person name="Albersmeier A."/>
            <person name="Kalinowski J."/>
            <person name="Ruckert C."/>
        </authorList>
    </citation>
    <scope>NUCLEOTIDE SEQUENCE</scope>
    <source>
        <strain evidence="10">CGMCC 1.8984</strain>
    </source>
</reference>
<dbReference type="GO" id="GO:0010041">
    <property type="term" value="P:response to iron(III) ion"/>
    <property type="evidence" value="ECO:0007669"/>
    <property type="project" value="TreeGrafter"/>
</dbReference>
<feature type="transmembrane region" description="Helical" evidence="8">
    <location>
        <begin position="311"/>
        <end position="330"/>
    </location>
</feature>
<evidence type="ECO:0000256" key="1">
    <source>
        <dbReference type="ARBA" id="ARBA00004651"/>
    </source>
</evidence>
<feature type="transmembrane region" description="Helical" evidence="8">
    <location>
        <begin position="281"/>
        <end position="299"/>
    </location>
</feature>
<keyword evidence="3 10" id="KW-0328">Glycosyltransferase</keyword>
<evidence type="ECO:0000259" key="9">
    <source>
        <dbReference type="Pfam" id="PF13231"/>
    </source>
</evidence>
<keyword evidence="5 8" id="KW-0812">Transmembrane</keyword>
<keyword evidence="11" id="KW-1185">Reference proteome</keyword>
<accession>A0A917PJH6</accession>
<sequence length="497" mass="52995">MTRWSTRWSRHGAPLVGVLAGILAHVGAGVPSYWGDEAASVLSAERSVPGLIGLLGRVDAVHGAYYLFLHEWIRLVGTSEAAVRIPSAVAIGVAAAGVVVLGSRLLGPGIGVLAGLVFAVLPIATRMGMEARSYAFAMAAAVWLTVWLHELVQRRESRWWAWALFAVGFAGGVYLFLYLALLAPAHLAIVLGARASRPVVLRWVAASVGAAVLAAPILVLAMSQREQIGFLARRDYATAGAVLVEQWFGSAWVLAVAAWCAMAVAVATAAFAQAGRSTRSGVVVVVVWMAVPTAVLLAGDAWLTPLYNPRYLAFCAPAVALLIAAGLRALGVYAARLAARPMLLRTVPLVGLGLVVALAAPAYVAQRGPYAKDGGSDLRQTAEVIAAHAVEGDAIVFDRTVKPSRRPRLALNLYPDKFARVEDVELVKPHEAHTSLWDEVAPLPEVADRVLAHQRVWAVESDADASDVAALRLLGYRVERTIPVHRTMIYELVRSQP</sequence>
<dbReference type="GO" id="GO:0016763">
    <property type="term" value="F:pentosyltransferase activity"/>
    <property type="evidence" value="ECO:0007669"/>
    <property type="project" value="TreeGrafter"/>
</dbReference>
<feature type="transmembrane region" description="Helical" evidence="8">
    <location>
        <begin position="131"/>
        <end position="148"/>
    </location>
</feature>
<dbReference type="GO" id="GO:0005886">
    <property type="term" value="C:plasma membrane"/>
    <property type="evidence" value="ECO:0007669"/>
    <property type="project" value="UniProtKB-SubCell"/>
</dbReference>
<dbReference type="GO" id="GO:0009103">
    <property type="term" value="P:lipopolysaccharide biosynthetic process"/>
    <property type="evidence" value="ECO:0007669"/>
    <property type="project" value="UniProtKB-ARBA"/>
</dbReference>
<evidence type="ECO:0000256" key="6">
    <source>
        <dbReference type="ARBA" id="ARBA00022989"/>
    </source>
</evidence>
<evidence type="ECO:0000256" key="8">
    <source>
        <dbReference type="SAM" id="Phobius"/>
    </source>
</evidence>
<dbReference type="AlphaFoldDB" id="A0A917PJH6"/>
<evidence type="ECO:0000256" key="7">
    <source>
        <dbReference type="ARBA" id="ARBA00023136"/>
    </source>
</evidence>
<dbReference type="InterPro" id="IPR038731">
    <property type="entry name" value="RgtA/B/C-like"/>
</dbReference>
<feature type="transmembrane region" description="Helical" evidence="8">
    <location>
        <begin position="105"/>
        <end position="124"/>
    </location>
</feature>
<keyword evidence="6 8" id="KW-1133">Transmembrane helix</keyword>
<comment type="caution">
    <text evidence="10">The sequence shown here is derived from an EMBL/GenBank/DDBJ whole genome shotgun (WGS) entry which is preliminary data.</text>
</comment>
<dbReference type="InterPro" id="IPR050297">
    <property type="entry name" value="LipidA_mod_glycosyltrf_83"/>
</dbReference>
<evidence type="ECO:0000313" key="11">
    <source>
        <dbReference type="Proteomes" id="UP000636956"/>
    </source>
</evidence>
<feature type="transmembrane region" description="Helical" evidence="8">
    <location>
        <begin position="81"/>
        <end position="99"/>
    </location>
</feature>
<evidence type="ECO:0000256" key="3">
    <source>
        <dbReference type="ARBA" id="ARBA00022676"/>
    </source>
</evidence>
<reference evidence="10" key="2">
    <citation type="submission" date="2020-09" db="EMBL/GenBank/DDBJ databases">
        <authorList>
            <person name="Sun Q."/>
            <person name="Zhou Y."/>
        </authorList>
    </citation>
    <scope>NUCLEOTIDE SEQUENCE</scope>
    <source>
        <strain evidence="10">CGMCC 1.8984</strain>
    </source>
</reference>
<protein>
    <submittedName>
        <fullName evidence="10">Mannosyltransferase</fullName>
    </submittedName>
</protein>
<proteinExistence type="predicted"/>
<evidence type="ECO:0000256" key="5">
    <source>
        <dbReference type="ARBA" id="ARBA00022692"/>
    </source>
</evidence>
<dbReference type="EMBL" id="BMMD01000010">
    <property type="protein sequence ID" value="GGJ81906.1"/>
    <property type="molecule type" value="Genomic_DNA"/>
</dbReference>
<comment type="subcellular location">
    <subcellularLocation>
        <location evidence="1">Cell membrane</location>
        <topology evidence="1">Multi-pass membrane protein</topology>
    </subcellularLocation>
</comment>
<organism evidence="10 11">
    <name type="scientific">Agromyces bauzanensis</name>
    <dbReference type="NCBI Taxonomy" id="1308924"/>
    <lineage>
        <taxon>Bacteria</taxon>
        <taxon>Bacillati</taxon>
        <taxon>Actinomycetota</taxon>
        <taxon>Actinomycetes</taxon>
        <taxon>Micrococcales</taxon>
        <taxon>Microbacteriaceae</taxon>
        <taxon>Agromyces</taxon>
    </lineage>
</organism>
<feature type="transmembrane region" description="Helical" evidence="8">
    <location>
        <begin position="12"/>
        <end position="30"/>
    </location>
</feature>
<feature type="domain" description="Glycosyltransferase RgtA/B/C/D-like" evidence="9">
    <location>
        <begin position="73"/>
        <end position="218"/>
    </location>
</feature>
<evidence type="ECO:0000256" key="4">
    <source>
        <dbReference type="ARBA" id="ARBA00022679"/>
    </source>
</evidence>
<feature type="transmembrane region" description="Helical" evidence="8">
    <location>
        <begin position="251"/>
        <end position="272"/>
    </location>
</feature>
<keyword evidence="7 8" id="KW-0472">Membrane</keyword>
<dbReference type="PANTHER" id="PTHR33908:SF3">
    <property type="entry name" value="UNDECAPRENYL PHOSPHATE-ALPHA-4-AMINO-4-DEOXY-L-ARABINOSE ARABINOSYL TRANSFERASE"/>
    <property type="match status" value="1"/>
</dbReference>
<name>A0A917PJH6_9MICO</name>
<dbReference type="Pfam" id="PF13231">
    <property type="entry name" value="PMT_2"/>
    <property type="match status" value="1"/>
</dbReference>
<dbReference type="Proteomes" id="UP000636956">
    <property type="component" value="Unassembled WGS sequence"/>
</dbReference>
<dbReference type="RefSeq" id="WP_188743330.1">
    <property type="nucleotide sequence ID" value="NZ_BAABFW010000030.1"/>
</dbReference>